<dbReference type="PANTHER" id="PTHR31742:SF1">
    <property type="entry name" value="RPA-INTERACTING PROTEIN"/>
    <property type="match status" value="1"/>
</dbReference>
<name>A0AA89B6U2_9ASTE</name>
<evidence type="ECO:0000259" key="8">
    <source>
        <dbReference type="Pfam" id="PF14768"/>
    </source>
</evidence>
<dbReference type="PANTHER" id="PTHR31742">
    <property type="entry name" value="RPA-INTERACTING PROTEIN RPAIN"/>
    <property type="match status" value="1"/>
</dbReference>
<dbReference type="Pfam" id="PF14767">
    <property type="entry name" value="RPA_interact_M"/>
    <property type="match status" value="1"/>
</dbReference>
<evidence type="ECO:0000313" key="9">
    <source>
        <dbReference type="EMBL" id="KAK3031814.1"/>
    </source>
</evidence>
<dbReference type="GO" id="GO:0006606">
    <property type="term" value="P:protein import into nucleus"/>
    <property type="evidence" value="ECO:0007669"/>
    <property type="project" value="TreeGrafter"/>
</dbReference>
<evidence type="ECO:0000256" key="2">
    <source>
        <dbReference type="ARBA" id="ARBA00022723"/>
    </source>
</evidence>
<dbReference type="AlphaFoldDB" id="A0AA89B6U2"/>
<dbReference type="InterPro" id="IPR028158">
    <property type="entry name" value="RPA_interact_N_dom"/>
</dbReference>
<keyword evidence="10" id="KW-1185">Reference proteome</keyword>
<dbReference type="GO" id="GO:0005634">
    <property type="term" value="C:nucleus"/>
    <property type="evidence" value="ECO:0007669"/>
    <property type="project" value="UniProtKB-SubCell"/>
</dbReference>
<evidence type="ECO:0000256" key="5">
    <source>
        <dbReference type="ARBA" id="ARBA00023242"/>
    </source>
</evidence>
<dbReference type="GO" id="GO:0008270">
    <property type="term" value="F:zinc ion binding"/>
    <property type="evidence" value="ECO:0007669"/>
    <property type="project" value="UniProtKB-KW"/>
</dbReference>
<dbReference type="InterPro" id="IPR028155">
    <property type="entry name" value="RPA_interact_central"/>
</dbReference>
<comment type="subcellular location">
    <subcellularLocation>
        <location evidence="1">Nucleus</location>
    </subcellularLocation>
</comment>
<dbReference type="InterPro" id="IPR028159">
    <property type="entry name" value="RPA_interact_C_dom"/>
</dbReference>
<comment type="caution">
    <text evidence="9">The sequence shown here is derived from an EMBL/GenBank/DDBJ whole genome shotgun (WGS) entry which is preliminary data.</text>
</comment>
<dbReference type="EMBL" id="JAVXUP010000292">
    <property type="protein sequence ID" value="KAK3031814.1"/>
    <property type="molecule type" value="Genomic_DNA"/>
</dbReference>
<accession>A0AA89B6U2</accession>
<evidence type="ECO:0000256" key="4">
    <source>
        <dbReference type="ARBA" id="ARBA00022833"/>
    </source>
</evidence>
<dbReference type="Pfam" id="PF14768">
    <property type="entry name" value="RPA_interact_C"/>
    <property type="match status" value="1"/>
</dbReference>
<keyword evidence="2" id="KW-0479">Metal-binding</keyword>
<reference evidence="9" key="1">
    <citation type="submission" date="2022-12" db="EMBL/GenBank/DDBJ databases">
        <title>Draft genome assemblies for two species of Escallonia (Escalloniales).</title>
        <authorList>
            <person name="Chanderbali A."/>
            <person name="Dervinis C."/>
            <person name="Anghel I."/>
            <person name="Soltis D."/>
            <person name="Soltis P."/>
            <person name="Zapata F."/>
        </authorList>
    </citation>
    <scope>NUCLEOTIDE SEQUENCE</scope>
    <source>
        <strain evidence="9">UCBG64.0493</strain>
        <tissue evidence="9">Leaf</tissue>
    </source>
</reference>
<sequence length="241" mass="28442">MRENCYKRVREDRSHLLWNMRLPPQANKDQSLNHKVSVPPPVLFFWLQEFMKSTFQDIVTDELRKINDSSMNIYYGTATTGPRTDDELWEYDGLQAAYQGECEEILLEMQRIFYEDIKKEPTRREPEVCIQTLEDEYLARAVYENMQLKDEQVPKEVWCPICKHGELRETCTLIHCTLCGLELSRGNEVTLDLLKTRLAEAHTEHLERGCRLRPKFCVKTRFYLTALYIECQGCSTFEVVI</sequence>
<protein>
    <recommendedName>
        <fullName evidence="11">RPA-interacting protein</fullName>
    </recommendedName>
</protein>
<keyword evidence="3" id="KW-0863">Zinc-finger</keyword>
<organism evidence="9 10">
    <name type="scientific">Escallonia herrerae</name>
    <dbReference type="NCBI Taxonomy" id="1293975"/>
    <lineage>
        <taxon>Eukaryota</taxon>
        <taxon>Viridiplantae</taxon>
        <taxon>Streptophyta</taxon>
        <taxon>Embryophyta</taxon>
        <taxon>Tracheophyta</taxon>
        <taxon>Spermatophyta</taxon>
        <taxon>Magnoliopsida</taxon>
        <taxon>eudicotyledons</taxon>
        <taxon>Gunneridae</taxon>
        <taxon>Pentapetalae</taxon>
        <taxon>asterids</taxon>
        <taxon>campanulids</taxon>
        <taxon>Escalloniales</taxon>
        <taxon>Escalloniaceae</taxon>
        <taxon>Escallonia</taxon>
    </lineage>
</organism>
<evidence type="ECO:0000259" key="6">
    <source>
        <dbReference type="Pfam" id="PF14766"/>
    </source>
</evidence>
<gene>
    <name evidence="9" type="ORF">RJ639_035951</name>
</gene>
<keyword evidence="5" id="KW-0539">Nucleus</keyword>
<evidence type="ECO:0008006" key="11">
    <source>
        <dbReference type="Google" id="ProtNLM"/>
    </source>
</evidence>
<feature type="domain" description="RPA-interacting protein central" evidence="7">
    <location>
        <begin position="53"/>
        <end position="142"/>
    </location>
</feature>
<dbReference type="Pfam" id="PF14766">
    <property type="entry name" value="RPA_interact_N"/>
    <property type="match status" value="1"/>
</dbReference>
<feature type="domain" description="RPA-interacting protein N-terminal" evidence="6">
    <location>
        <begin position="2"/>
        <end position="23"/>
    </location>
</feature>
<proteinExistence type="predicted"/>
<evidence type="ECO:0000313" key="10">
    <source>
        <dbReference type="Proteomes" id="UP001188597"/>
    </source>
</evidence>
<evidence type="ECO:0000259" key="7">
    <source>
        <dbReference type="Pfam" id="PF14767"/>
    </source>
</evidence>
<keyword evidence="4" id="KW-0862">Zinc</keyword>
<feature type="domain" description="RPA-interacting protein C-terminal" evidence="8">
    <location>
        <begin position="158"/>
        <end position="239"/>
    </location>
</feature>
<evidence type="ECO:0000256" key="3">
    <source>
        <dbReference type="ARBA" id="ARBA00022771"/>
    </source>
</evidence>
<dbReference type="InterPro" id="IPR028156">
    <property type="entry name" value="RIP"/>
</dbReference>
<dbReference type="Proteomes" id="UP001188597">
    <property type="component" value="Unassembled WGS sequence"/>
</dbReference>
<evidence type="ECO:0000256" key="1">
    <source>
        <dbReference type="ARBA" id="ARBA00004123"/>
    </source>
</evidence>